<reference evidence="1 2" key="1">
    <citation type="submission" date="2020-02" db="EMBL/GenBank/DDBJ databases">
        <title>Whole Genome Shotgun Sequence of Streptomyces sp. strain CWH03.</title>
        <authorList>
            <person name="Dohra H."/>
            <person name="Kodani S."/>
            <person name="Yamamura H."/>
        </authorList>
    </citation>
    <scope>NUCLEOTIDE SEQUENCE [LARGE SCALE GENOMIC DNA]</scope>
    <source>
        <strain evidence="1 2">CWH03</strain>
    </source>
</reference>
<dbReference type="EMBL" id="BLLG01000021">
    <property type="protein sequence ID" value="GFH38889.1"/>
    <property type="molecule type" value="Genomic_DNA"/>
</dbReference>
<proteinExistence type="predicted"/>
<keyword evidence="2" id="KW-1185">Reference proteome</keyword>
<dbReference type="Proteomes" id="UP000484988">
    <property type="component" value="Unassembled WGS sequence"/>
</dbReference>
<comment type="caution">
    <text evidence="1">The sequence shown here is derived from an EMBL/GenBank/DDBJ whole genome shotgun (WGS) entry which is preliminary data.</text>
</comment>
<sequence length="86" mass="8891">MSGSESVGYGGGASARLGMGKCRWSMRRFRLSRGQVPGSAFHRLPGASGSGDAAAPRVFHHPGELLPGPSFYAVGVCFLIALLTAV</sequence>
<protein>
    <submittedName>
        <fullName evidence="1">Uncharacterized protein</fullName>
    </submittedName>
</protein>
<name>A0A6A0B0W9_9ACTN</name>
<organism evidence="1 2">
    <name type="scientific">Streptomyces pacificus</name>
    <dbReference type="NCBI Taxonomy" id="2705029"/>
    <lineage>
        <taxon>Bacteria</taxon>
        <taxon>Bacillati</taxon>
        <taxon>Actinomycetota</taxon>
        <taxon>Actinomycetes</taxon>
        <taxon>Kitasatosporales</taxon>
        <taxon>Streptomycetaceae</taxon>
        <taxon>Streptomyces</taxon>
    </lineage>
</organism>
<evidence type="ECO:0000313" key="2">
    <source>
        <dbReference type="Proteomes" id="UP000484988"/>
    </source>
</evidence>
<accession>A0A6A0B0W9</accession>
<gene>
    <name evidence="1" type="ORF">SCWH03_51520</name>
</gene>
<dbReference type="AlphaFoldDB" id="A0A6A0B0W9"/>
<evidence type="ECO:0000313" key="1">
    <source>
        <dbReference type="EMBL" id="GFH38889.1"/>
    </source>
</evidence>